<proteinExistence type="predicted"/>
<feature type="region of interest" description="Disordered" evidence="6">
    <location>
        <begin position="690"/>
        <end position="794"/>
    </location>
</feature>
<dbReference type="InterPro" id="IPR003598">
    <property type="entry name" value="Ig_sub2"/>
</dbReference>
<keyword evidence="4" id="KW-1015">Disulfide bond</keyword>
<feature type="compositionally biased region" description="Low complexity" evidence="6">
    <location>
        <begin position="705"/>
        <end position="720"/>
    </location>
</feature>
<evidence type="ECO:0000256" key="7">
    <source>
        <dbReference type="SAM" id="Phobius"/>
    </source>
</evidence>
<feature type="compositionally biased region" description="Low complexity" evidence="6">
    <location>
        <begin position="1036"/>
        <end position="1078"/>
    </location>
</feature>
<dbReference type="Gene3D" id="3.80.10.10">
    <property type="entry name" value="Ribonuclease Inhibitor"/>
    <property type="match status" value="2"/>
</dbReference>
<evidence type="ECO:0000313" key="10">
    <source>
        <dbReference type="Proteomes" id="UP001642540"/>
    </source>
</evidence>
<feature type="compositionally biased region" description="Polar residues" evidence="6">
    <location>
        <begin position="80"/>
        <end position="97"/>
    </location>
</feature>
<organism evidence="9 10">
    <name type="scientific">Orchesella dallaii</name>
    <dbReference type="NCBI Taxonomy" id="48710"/>
    <lineage>
        <taxon>Eukaryota</taxon>
        <taxon>Metazoa</taxon>
        <taxon>Ecdysozoa</taxon>
        <taxon>Arthropoda</taxon>
        <taxon>Hexapoda</taxon>
        <taxon>Collembola</taxon>
        <taxon>Entomobryomorpha</taxon>
        <taxon>Entomobryoidea</taxon>
        <taxon>Orchesellidae</taxon>
        <taxon>Orchesellinae</taxon>
        <taxon>Orchesella</taxon>
    </lineage>
</organism>
<dbReference type="SMART" id="SM00082">
    <property type="entry name" value="LRRCT"/>
    <property type="match status" value="1"/>
</dbReference>
<feature type="compositionally biased region" description="Low complexity" evidence="6">
    <location>
        <begin position="440"/>
        <end position="451"/>
    </location>
</feature>
<evidence type="ECO:0000313" key="9">
    <source>
        <dbReference type="EMBL" id="CAL8078929.1"/>
    </source>
</evidence>
<keyword evidence="7" id="KW-1133">Transmembrane helix</keyword>
<feature type="domain" description="Ig-like" evidence="8">
    <location>
        <begin position="370"/>
        <end position="515"/>
    </location>
</feature>
<dbReference type="SMART" id="SM00369">
    <property type="entry name" value="LRR_TYP"/>
    <property type="match status" value="6"/>
</dbReference>
<dbReference type="EMBL" id="CAXLJM020000013">
    <property type="protein sequence ID" value="CAL8078929.1"/>
    <property type="molecule type" value="Genomic_DNA"/>
</dbReference>
<dbReference type="InterPro" id="IPR013783">
    <property type="entry name" value="Ig-like_fold"/>
</dbReference>
<feature type="region of interest" description="Disordered" evidence="6">
    <location>
        <begin position="845"/>
        <end position="867"/>
    </location>
</feature>
<feature type="region of interest" description="Disordered" evidence="6">
    <location>
        <begin position="1036"/>
        <end position="1129"/>
    </location>
</feature>
<dbReference type="SUPFAM" id="SSF48726">
    <property type="entry name" value="Immunoglobulin"/>
    <property type="match status" value="1"/>
</dbReference>
<feature type="region of interest" description="Disordered" evidence="6">
    <location>
        <begin position="587"/>
        <end position="676"/>
    </location>
</feature>
<dbReference type="InterPro" id="IPR003599">
    <property type="entry name" value="Ig_sub"/>
</dbReference>
<feature type="compositionally biased region" description="Polar residues" evidence="6">
    <location>
        <begin position="766"/>
        <end position="784"/>
    </location>
</feature>
<evidence type="ECO:0000256" key="2">
    <source>
        <dbReference type="ARBA" id="ARBA00022729"/>
    </source>
</evidence>
<evidence type="ECO:0000256" key="4">
    <source>
        <dbReference type="ARBA" id="ARBA00023157"/>
    </source>
</evidence>
<dbReference type="InterPro" id="IPR032675">
    <property type="entry name" value="LRR_dom_sf"/>
</dbReference>
<dbReference type="PROSITE" id="PS50835">
    <property type="entry name" value="IG_LIKE"/>
    <property type="match status" value="1"/>
</dbReference>
<feature type="region of interest" description="Disordered" evidence="6">
    <location>
        <begin position="77"/>
        <end position="99"/>
    </location>
</feature>
<dbReference type="InterPro" id="IPR003591">
    <property type="entry name" value="Leu-rich_rpt_typical-subtyp"/>
</dbReference>
<protein>
    <recommendedName>
        <fullName evidence="8">Ig-like domain-containing protein</fullName>
    </recommendedName>
</protein>
<feature type="transmembrane region" description="Helical" evidence="7">
    <location>
        <begin position="534"/>
        <end position="559"/>
    </location>
</feature>
<evidence type="ECO:0000256" key="3">
    <source>
        <dbReference type="ARBA" id="ARBA00022737"/>
    </source>
</evidence>
<accession>A0ABP1PX93</accession>
<feature type="compositionally biased region" description="Polar residues" evidence="6">
    <location>
        <begin position="1083"/>
        <end position="1129"/>
    </location>
</feature>
<dbReference type="PANTHER" id="PTHR45842">
    <property type="entry name" value="SYNAPTIC ADHESION-LIKE MOLECULE SALM"/>
    <property type="match status" value="1"/>
</dbReference>
<evidence type="ECO:0000256" key="1">
    <source>
        <dbReference type="ARBA" id="ARBA00022614"/>
    </source>
</evidence>
<gene>
    <name evidence="9" type="ORF">ODALV1_LOCUS4226</name>
</gene>
<feature type="compositionally biased region" description="Polar residues" evidence="6">
    <location>
        <begin position="853"/>
        <end position="867"/>
    </location>
</feature>
<keyword evidence="7" id="KW-0472">Membrane</keyword>
<dbReference type="SMART" id="SM00408">
    <property type="entry name" value="IGc2"/>
    <property type="match status" value="1"/>
</dbReference>
<dbReference type="InterPro" id="IPR000483">
    <property type="entry name" value="Cys-rich_flank_reg_C"/>
</dbReference>
<feature type="compositionally biased region" description="Polar residues" evidence="6">
    <location>
        <begin position="747"/>
        <end position="757"/>
    </location>
</feature>
<evidence type="ECO:0000256" key="6">
    <source>
        <dbReference type="SAM" id="MobiDB-lite"/>
    </source>
</evidence>
<feature type="region of interest" description="Disordered" evidence="6">
    <location>
        <begin position="895"/>
        <end position="931"/>
    </location>
</feature>
<dbReference type="PANTHER" id="PTHR45842:SF12">
    <property type="entry name" value="KEKKON 5, ISOFORM A"/>
    <property type="match status" value="1"/>
</dbReference>
<evidence type="ECO:0000259" key="8">
    <source>
        <dbReference type="PROSITE" id="PS50835"/>
    </source>
</evidence>
<keyword evidence="3" id="KW-0677">Repeat</keyword>
<dbReference type="InterPro" id="IPR036179">
    <property type="entry name" value="Ig-like_dom_sf"/>
</dbReference>
<sequence length="1129" mass="123450">METSPVIFVKTFFLWFSRNLSNNPNEDEENGGRSRGTSEFLSTRSTFSSFEKISSKSTHDCRRNSVKEWGIRGGSSSSSMYNNNDEMSRRQWTPTESRLTERTRTPVSLSSCYLLIVLALLGMCQVSEECPAVCECKWKSGKESVICANAKTKLTEIPSGLDPGTQVLDISGNSIKALPSNVFLSLNLLNLQKIFLSECSLKSLDRLAFAKLTNLVELDLSGNRQEFIPSHAFGEIPELRELKINSNPISRLSNDAFVHLGRLIRLELSGCRIGTIEIWAFRGLPALEWLRLDNNRLLTVQAISFFPLRSLHGLEIHGNPWNCSCALQPFRQWMGKNNVPFGVPPVCSQPPRLAGKLWNELELEDFACLPKLHSTNRVKSRKILEGENTTLTCQWEATPDTKIRWWNGNKPVGTSGASGFSSGFLVSESFTWEPDDSSSRSDGSSTSRVTSAVGATAQIPERSSALLVLGKPGRNHTFFDRGVGIKISTLMMIRSTPRDAGTYSCKAESRAGSVTANFTLIVLQNKAEHLTGRFLLFGAVLAALLTLVVSLLLVCVVFGSSRRHYHPSRIATDDKLELNHVGGTHILGQNGGGSVPLMGNHHNSHRHNSSNHGGTNVTANSVLSRRSMSNGENNCADGGSNDKGREYKAIPTTEPDDSSSDLENNGSDQEDGEADQDGAVAVVSTTTTAIVSSRSQSHTRNGNGPHQTMPQHLQQQQELYQPPPNPLVSSTAAPRHSSGKQVLGETSHISHITSPQPRNELLAMGQNANNSGGPAGSSNRSSIKSPGDKYPDLIDEKMSLSSDFASLPRANKNQQQQQQQQQQQYQLPYKHYTHQKQHLVDTRGGYFHRRNNSDSQSPLLSRSYGNSTDKITSSGISILSSSSTESSYVSSYHQPYTIGQSHHPPHYRGSFKGSSATHFQQPQNHNPFISTYTNYPTRQRLSMPTSPVHDHYFVEPGTPSVGALRHHSGSHDEGRNGLLSPSEQGISYVRTANSGPVSSASNNGCYDYHAAQLAAFLEEYRQLQLELMRMSASLQQQGSNGASSSSSSQQQQQQSINSPPSASSSLGNSNSMTTSGNSKGNHDLSTNVNNAAMLYKTNSPSHPTHGNSPQQHQLKSILKNSGNNNNYVA</sequence>
<keyword evidence="7" id="KW-0812">Transmembrane</keyword>
<feature type="region of interest" description="Disordered" evidence="6">
    <location>
        <begin position="432"/>
        <end position="454"/>
    </location>
</feature>
<keyword evidence="2" id="KW-0732">Signal</keyword>
<dbReference type="InterPro" id="IPR007110">
    <property type="entry name" value="Ig-like_dom"/>
</dbReference>
<dbReference type="InterPro" id="IPR001611">
    <property type="entry name" value="Leu-rich_rpt"/>
</dbReference>
<feature type="region of interest" description="Disordered" evidence="6">
    <location>
        <begin position="960"/>
        <end position="981"/>
    </location>
</feature>
<keyword evidence="1" id="KW-0433">Leucine-rich repeat</keyword>
<feature type="compositionally biased region" description="Polar residues" evidence="6">
    <location>
        <begin position="912"/>
        <end position="931"/>
    </location>
</feature>
<dbReference type="SUPFAM" id="SSF52058">
    <property type="entry name" value="L domain-like"/>
    <property type="match status" value="1"/>
</dbReference>
<keyword evidence="10" id="KW-1185">Reference proteome</keyword>
<reference evidence="9 10" key="1">
    <citation type="submission" date="2024-08" db="EMBL/GenBank/DDBJ databases">
        <authorList>
            <person name="Cucini C."/>
            <person name="Frati F."/>
        </authorList>
    </citation>
    <scope>NUCLEOTIDE SEQUENCE [LARGE SCALE GENOMIC DNA]</scope>
</reference>
<feature type="compositionally biased region" description="Polar residues" evidence="6">
    <location>
        <begin position="617"/>
        <end position="633"/>
    </location>
</feature>
<dbReference type="Pfam" id="PF13855">
    <property type="entry name" value="LRR_8"/>
    <property type="match status" value="2"/>
</dbReference>
<dbReference type="SMART" id="SM00409">
    <property type="entry name" value="IG"/>
    <property type="match status" value="1"/>
</dbReference>
<keyword evidence="5" id="KW-0325">Glycoprotein</keyword>
<comment type="caution">
    <text evidence="9">The sequence shown here is derived from an EMBL/GenBank/DDBJ whole genome shotgun (WGS) entry which is preliminary data.</text>
</comment>
<evidence type="ECO:0000256" key="5">
    <source>
        <dbReference type="ARBA" id="ARBA00023180"/>
    </source>
</evidence>
<dbReference type="Gene3D" id="2.60.40.10">
    <property type="entry name" value="Immunoglobulins"/>
    <property type="match status" value="1"/>
</dbReference>
<dbReference type="Proteomes" id="UP001642540">
    <property type="component" value="Unassembled WGS sequence"/>
</dbReference>
<name>A0ABP1PX93_9HEXA</name>
<dbReference type="InterPro" id="IPR050467">
    <property type="entry name" value="LRFN"/>
</dbReference>